<dbReference type="eggNOG" id="COG0400">
    <property type="taxonomic scope" value="Bacteria"/>
</dbReference>
<name>A0A081BEY8_9HYPH</name>
<keyword evidence="2" id="KW-0378">Hydrolase</keyword>
<keyword evidence="5" id="KW-1185">Reference proteome</keyword>
<evidence type="ECO:0000256" key="1">
    <source>
        <dbReference type="ARBA" id="ARBA00022729"/>
    </source>
</evidence>
<evidence type="ECO:0000313" key="5">
    <source>
        <dbReference type="Proteomes" id="UP000028702"/>
    </source>
</evidence>
<dbReference type="InterPro" id="IPR029058">
    <property type="entry name" value="AB_hydrolase_fold"/>
</dbReference>
<dbReference type="InterPro" id="IPR003140">
    <property type="entry name" value="PLipase/COase/thioEstase"/>
</dbReference>
<dbReference type="Pfam" id="PF02230">
    <property type="entry name" value="Abhydrolase_2"/>
    <property type="match status" value="1"/>
</dbReference>
<comment type="caution">
    <text evidence="4">The sequence shown here is derived from an EMBL/GenBank/DDBJ whole genome shotgun (WGS) entry which is preliminary data.</text>
</comment>
<evidence type="ECO:0000256" key="2">
    <source>
        <dbReference type="ARBA" id="ARBA00022801"/>
    </source>
</evidence>
<dbReference type="AlphaFoldDB" id="A0A081BEY8"/>
<dbReference type="PANTHER" id="PTHR43037">
    <property type="entry name" value="UNNAMED PRODUCT-RELATED"/>
    <property type="match status" value="1"/>
</dbReference>
<dbReference type="STRING" id="1333998.M2A_3105"/>
<reference evidence="4 5" key="1">
    <citation type="submission" date="2014-07" db="EMBL/GenBank/DDBJ databases">
        <title>Tepidicaulis marinum gen. nov., sp. nov., a novel marine bacterium denitrifying nitrate to nitrous oxide strictly under microaerobic conditions.</title>
        <authorList>
            <person name="Takeuchi M."/>
            <person name="Yamagishi T."/>
            <person name="Kamagata Y."/>
            <person name="Oshima K."/>
            <person name="Hattori M."/>
            <person name="Katayama T."/>
            <person name="Hanada S."/>
            <person name="Tamaki H."/>
            <person name="Marumo K."/>
            <person name="Maeda H."/>
            <person name="Nedachi M."/>
            <person name="Iwasaki W."/>
            <person name="Suwa Y."/>
            <person name="Sakata S."/>
        </authorList>
    </citation>
    <scope>NUCLEOTIDE SEQUENCE [LARGE SCALE GENOMIC DNA]</scope>
    <source>
        <strain evidence="4 5">MA2</strain>
    </source>
</reference>
<gene>
    <name evidence="4" type="ORF">M2A_3105</name>
</gene>
<keyword evidence="1" id="KW-0732">Signal</keyword>
<proteinExistence type="predicted"/>
<evidence type="ECO:0000313" key="4">
    <source>
        <dbReference type="EMBL" id="GAK46606.1"/>
    </source>
</evidence>
<dbReference type="SUPFAM" id="SSF53474">
    <property type="entry name" value="alpha/beta-Hydrolases"/>
    <property type="match status" value="1"/>
</dbReference>
<dbReference type="Proteomes" id="UP000028702">
    <property type="component" value="Unassembled WGS sequence"/>
</dbReference>
<dbReference type="EMBL" id="BBIO01000022">
    <property type="protein sequence ID" value="GAK46606.1"/>
    <property type="molecule type" value="Genomic_DNA"/>
</dbReference>
<dbReference type="Gene3D" id="3.40.50.1820">
    <property type="entry name" value="alpha/beta hydrolase"/>
    <property type="match status" value="1"/>
</dbReference>
<sequence>MLEAITALVPPLLNAMDALSFLARRLHPPKLAELIEAVGPVDAPVREGLAEFQAQDWPQHLTRFAEQVELAAETVLKAFDGLHGAAENARKGAPDAVFSTYRALRYMSRAFEALYPVATILPPVSRFFLDEEHRGDEKRAAALTGPQALRDNVGLLHGENEKHQRGGFSLYVPEDFSPEKKYPLIIALHGGSGHGRDFVWSWLFHARARGLMVLAPTARTDTWALTGDDIDTPNIMRFLDFVKARWPIDEEKMLLTGMSDGGTFCYVSGLLEGSPFTHLAPVSAAFHPLLAEAASPERLAGLPIRLTHGSLDWMFPVPMAREAETALARAGANVLLDEIEDLSHTYPREANGRILDWFLG</sequence>
<dbReference type="PANTHER" id="PTHR43037:SF5">
    <property type="entry name" value="FERULOYL ESTERASE"/>
    <property type="match status" value="1"/>
</dbReference>
<organism evidence="4 5">
    <name type="scientific">Tepidicaulis marinus</name>
    <dbReference type="NCBI Taxonomy" id="1333998"/>
    <lineage>
        <taxon>Bacteria</taxon>
        <taxon>Pseudomonadati</taxon>
        <taxon>Pseudomonadota</taxon>
        <taxon>Alphaproteobacteria</taxon>
        <taxon>Hyphomicrobiales</taxon>
        <taxon>Parvibaculaceae</taxon>
        <taxon>Tepidicaulis</taxon>
    </lineage>
</organism>
<feature type="domain" description="Phospholipase/carboxylesterase/thioesterase" evidence="3">
    <location>
        <begin position="247"/>
        <end position="348"/>
    </location>
</feature>
<dbReference type="GO" id="GO:0016787">
    <property type="term" value="F:hydrolase activity"/>
    <property type="evidence" value="ECO:0007669"/>
    <property type="project" value="UniProtKB-KW"/>
</dbReference>
<dbReference type="InterPro" id="IPR050955">
    <property type="entry name" value="Plant_Biomass_Hydrol_Est"/>
</dbReference>
<protein>
    <submittedName>
        <fullName evidence="4">Conserved protein</fullName>
    </submittedName>
</protein>
<accession>A0A081BEY8</accession>
<evidence type="ECO:0000259" key="3">
    <source>
        <dbReference type="Pfam" id="PF02230"/>
    </source>
</evidence>